<comment type="caution">
    <text evidence="1">The sequence shown here is derived from an EMBL/GenBank/DDBJ whole genome shotgun (WGS) entry which is preliminary data.</text>
</comment>
<name>A0AAW9E433_KLEAE</name>
<protein>
    <submittedName>
        <fullName evidence="1">Uncharacterized protein</fullName>
    </submittedName>
</protein>
<dbReference type="Proteomes" id="UP001279012">
    <property type="component" value="Unassembled WGS sequence"/>
</dbReference>
<dbReference type="AlphaFoldDB" id="A0AAW9E433"/>
<dbReference type="EMBL" id="JAWZZT010000013">
    <property type="protein sequence ID" value="MDX7015940.1"/>
    <property type="molecule type" value="Genomic_DNA"/>
</dbReference>
<dbReference type="RefSeq" id="WP_126003066.1">
    <property type="nucleotide sequence ID" value="NZ_CP035466.1"/>
</dbReference>
<accession>A0AAW9E433</accession>
<proteinExistence type="predicted"/>
<organism evidence="1 2">
    <name type="scientific">Klebsiella aerogenes</name>
    <name type="common">Enterobacter aerogenes</name>
    <dbReference type="NCBI Taxonomy" id="548"/>
    <lineage>
        <taxon>Bacteria</taxon>
        <taxon>Pseudomonadati</taxon>
        <taxon>Pseudomonadota</taxon>
        <taxon>Gammaproteobacteria</taxon>
        <taxon>Enterobacterales</taxon>
        <taxon>Enterobacteriaceae</taxon>
        <taxon>Klebsiella/Raoultella group</taxon>
        <taxon>Klebsiella</taxon>
    </lineage>
</organism>
<sequence>MGKPMCYGRIAAILMVIAAVILQKRVSNIAIQAKKSPATYGGTGRDEMSIMNKSNYYSDW</sequence>
<gene>
    <name evidence="1" type="ORF">SJ059_15895</name>
</gene>
<evidence type="ECO:0000313" key="2">
    <source>
        <dbReference type="Proteomes" id="UP001279012"/>
    </source>
</evidence>
<evidence type="ECO:0000313" key="1">
    <source>
        <dbReference type="EMBL" id="MDX7015940.1"/>
    </source>
</evidence>
<reference evidence="1" key="1">
    <citation type="submission" date="2023-11" db="EMBL/GenBank/DDBJ databases">
        <title>Detection of rare carbapenemases in Enterobacterales - comparison of two colorimetric and two CIM-based carbapenemase assays.</title>
        <authorList>
            <person name="Schaffarczyk L."/>
            <person name="Noster J."/>
            <person name="Stelzer Y."/>
            <person name="Sattler J."/>
            <person name="Gatermann S."/>
            <person name="Hamprecht A."/>
        </authorList>
    </citation>
    <scope>NUCLEOTIDE SEQUENCE</scope>
    <source>
        <strain evidence="1">CIM-Cont-037</strain>
    </source>
</reference>